<dbReference type="InterPro" id="IPR036259">
    <property type="entry name" value="MFS_trans_sf"/>
</dbReference>
<feature type="transmembrane region" description="Helical" evidence="7">
    <location>
        <begin position="12"/>
        <end position="32"/>
    </location>
</feature>
<dbReference type="Pfam" id="PF03825">
    <property type="entry name" value="Nuc_H_symport"/>
    <property type="match status" value="1"/>
</dbReference>
<dbReference type="AlphaFoldDB" id="A0AA49GLR2"/>
<reference evidence="9" key="1">
    <citation type="journal article" date="2023" name="Comput. Struct. Biotechnol. J.">
        <title>Discovery of a novel marine Bacteroidetes with a rich repertoire of carbohydrate-active enzymes.</title>
        <authorList>
            <person name="Chen B."/>
            <person name="Liu G."/>
            <person name="Chen Q."/>
            <person name="Wang H."/>
            <person name="Liu L."/>
            <person name="Tang K."/>
        </authorList>
    </citation>
    <scope>NUCLEOTIDE SEQUENCE</scope>
    <source>
        <strain evidence="9">TK19036</strain>
    </source>
</reference>
<feature type="transmembrane region" description="Helical" evidence="7">
    <location>
        <begin position="97"/>
        <end position="120"/>
    </location>
</feature>
<evidence type="ECO:0000256" key="5">
    <source>
        <dbReference type="ARBA" id="ARBA00022989"/>
    </source>
</evidence>
<feature type="transmembrane region" description="Helical" evidence="7">
    <location>
        <begin position="132"/>
        <end position="151"/>
    </location>
</feature>
<feature type="transmembrane region" description="Helical" evidence="7">
    <location>
        <begin position="73"/>
        <end position="91"/>
    </location>
</feature>
<name>A0AA49GLR2_9BACT</name>
<feature type="domain" description="Major facilitator superfamily (MFS) profile" evidence="8">
    <location>
        <begin position="159"/>
        <end position="416"/>
    </location>
</feature>
<evidence type="ECO:0000256" key="3">
    <source>
        <dbReference type="ARBA" id="ARBA00022475"/>
    </source>
</evidence>
<feature type="transmembrane region" description="Helical" evidence="7">
    <location>
        <begin position="246"/>
        <end position="263"/>
    </location>
</feature>
<keyword evidence="6 7" id="KW-0472">Membrane</keyword>
<feature type="transmembrane region" description="Helical" evidence="7">
    <location>
        <begin position="44"/>
        <end position="64"/>
    </location>
</feature>
<dbReference type="PANTHER" id="PTHR23522:SF4">
    <property type="entry name" value="NUCLEOSIDE PERMEASE NUPG-RELATED"/>
    <property type="match status" value="1"/>
</dbReference>
<dbReference type="PANTHER" id="PTHR23522">
    <property type="entry name" value="BLL5896 PROTEIN"/>
    <property type="match status" value="1"/>
</dbReference>
<dbReference type="GO" id="GO:0015212">
    <property type="term" value="F:cytidine transmembrane transporter activity"/>
    <property type="evidence" value="ECO:0007669"/>
    <property type="project" value="TreeGrafter"/>
</dbReference>
<feature type="transmembrane region" description="Helical" evidence="7">
    <location>
        <begin position="371"/>
        <end position="390"/>
    </location>
</feature>
<protein>
    <submittedName>
        <fullName evidence="9">Nucleoside permease</fullName>
    </submittedName>
</protein>
<keyword evidence="2" id="KW-0813">Transport</keyword>
<dbReference type="PROSITE" id="PS50850">
    <property type="entry name" value="MFS"/>
    <property type="match status" value="1"/>
</dbReference>
<keyword evidence="5 7" id="KW-1133">Transmembrane helix</keyword>
<dbReference type="InterPro" id="IPR020846">
    <property type="entry name" value="MFS_dom"/>
</dbReference>
<feature type="transmembrane region" description="Helical" evidence="7">
    <location>
        <begin position="208"/>
        <end position="226"/>
    </location>
</feature>
<evidence type="ECO:0000256" key="4">
    <source>
        <dbReference type="ARBA" id="ARBA00022692"/>
    </source>
</evidence>
<dbReference type="Gene3D" id="1.20.1250.20">
    <property type="entry name" value="MFS general substrate transporter like domains"/>
    <property type="match status" value="2"/>
</dbReference>
<feature type="transmembrane region" description="Helical" evidence="7">
    <location>
        <begin position="332"/>
        <end position="351"/>
    </location>
</feature>
<keyword evidence="3" id="KW-1003">Cell membrane</keyword>
<feature type="transmembrane region" description="Helical" evidence="7">
    <location>
        <begin position="157"/>
        <end position="175"/>
    </location>
</feature>
<dbReference type="SUPFAM" id="SSF103473">
    <property type="entry name" value="MFS general substrate transporter"/>
    <property type="match status" value="1"/>
</dbReference>
<dbReference type="InterPro" id="IPR004740">
    <property type="entry name" value="Nuc_H_symport"/>
</dbReference>
<keyword evidence="4 7" id="KW-0812">Transmembrane</keyword>
<evidence type="ECO:0000313" key="9">
    <source>
        <dbReference type="EMBL" id="WKN36478.1"/>
    </source>
</evidence>
<dbReference type="EMBL" id="CP120682">
    <property type="protein sequence ID" value="WKN36478.1"/>
    <property type="molecule type" value="Genomic_DNA"/>
</dbReference>
<feature type="transmembrane region" description="Helical" evidence="7">
    <location>
        <begin position="272"/>
        <end position="290"/>
    </location>
</feature>
<feature type="transmembrane region" description="Helical" evidence="7">
    <location>
        <begin position="296"/>
        <end position="320"/>
    </location>
</feature>
<comment type="subcellular location">
    <subcellularLocation>
        <location evidence="1">Cell membrane</location>
        <topology evidence="1">Multi-pass membrane protein</topology>
    </subcellularLocation>
</comment>
<organism evidence="9">
    <name type="scientific">Roseihalotalea indica</name>
    <dbReference type="NCBI Taxonomy" id="2867963"/>
    <lineage>
        <taxon>Bacteria</taxon>
        <taxon>Pseudomonadati</taxon>
        <taxon>Bacteroidota</taxon>
        <taxon>Cytophagia</taxon>
        <taxon>Cytophagales</taxon>
        <taxon>Catalimonadaceae</taxon>
        <taxon>Roseihalotalea</taxon>
    </lineage>
</organism>
<reference evidence="9" key="2">
    <citation type="journal article" date="2024" name="Antonie Van Leeuwenhoek">
        <title>Roseihalotalea indica gen. nov., sp. nov., a halophilic Bacteroidetes from mesopelagic Southwest Indian Ocean with higher carbohydrate metabolic potential.</title>
        <authorList>
            <person name="Chen B."/>
            <person name="Zhang M."/>
            <person name="Lin D."/>
            <person name="Ye J."/>
            <person name="Tang K."/>
        </authorList>
    </citation>
    <scope>NUCLEOTIDE SEQUENCE</scope>
    <source>
        <strain evidence="9">TK19036</strain>
    </source>
</reference>
<evidence type="ECO:0000256" key="1">
    <source>
        <dbReference type="ARBA" id="ARBA00004651"/>
    </source>
</evidence>
<evidence type="ECO:0000256" key="6">
    <source>
        <dbReference type="ARBA" id="ARBA00023136"/>
    </source>
</evidence>
<gene>
    <name evidence="9" type="ORF">K4G66_29380</name>
</gene>
<evidence type="ECO:0000259" key="8">
    <source>
        <dbReference type="PROSITE" id="PS50850"/>
    </source>
</evidence>
<evidence type="ECO:0000256" key="7">
    <source>
        <dbReference type="SAM" id="Phobius"/>
    </source>
</evidence>
<dbReference type="GO" id="GO:0015213">
    <property type="term" value="F:uridine transmembrane transporter activity"/>
    <property type="evidence" value="ECO:0007669"/>
    <property type="project" value="TreeGrafter"/>
</dbReference>
<dbReference type="GO" id="GO:0005886">
    <property type="term" value="C:plasma membrane"/>
    <property type="evidence" value="ECO:0007669"/>
    <property type="project" value="UniProtKB-SubCell"/>
</dbReference>
<accession>A0AA49GLR2</accession>
<proteinExistence type="predicted"/>
<sequence length="416" mass="46355">MNFSTRAQLSGMMFLQYIVWGAWYVTLGTYLGATLEFEGSQIGLAYSAFAIAAMISPFFVGMVADRFFPTERVLGTLHLIGAVLLYLLSQATEFGLFYPIIIAYTLCFMPTIALTNSLAFQNMDNPGKEFPGVRVLGTISWIIIGIIISRLEIEAQALPILIAAGASVVMGLYSFTLPHTPPKSKGQKATWQEAIGLDALKLLKERSFAVLFIASLLICIPLSFYYSFANLYLNDIGLPFAAEKMTMGQGSEILFLLLMPFFFKRLGYKKMLMIGMAAWSIRYLLFMYGTPTDLVWMLYGGIILHGICYDFFFVTGQIYVDERAPENIKNAAQGLITFATYGVGMFIGSWLSGVVVENYTTDQSTYLWDKIWVVPAILAVVVLILFTLFFKEKTAKQTAEEIKNKASQAMPESKPV</sequence>
<dbReference type="CDD" id="cd06177">
    <property type="entry name" value="MFS_NHS"/>
    <property type="match status" value="1"/>
</dbReference>
<evidence type="ECO:0000256" key="2">
    <source>
        <dbReference type="ARBA" id="ARBA00022448"/>
    </source>
</evidence>